<dbReference type="OrthoDB" id="4953969at2"/>
<name>A0A4V0YDF0_9MICO</name>
<feature type="region of interest" description="Disordered" evidence="1">
    <location>
        <begin position="1"/>
        <end position="25"/>
    </location>
</feature>
<dbReference type="RefSeq" id="WP_129389967.1">
    <property type="nucleotide sequence ID" value="NZ_CP035494.1"/>
</dbReference>
<dbReference type="KEGG" id="mprt:ET475_11115"/>
<organism evidence="2 3">
    <name type="scientific">Microbacterium protaetiae</name>
    <dbReference type="NCBI Taxonomy" id="2509458"/>
    <lineage>
        <taxon>Bacteria</taxon>
        <taxon>Bacillati</taxon>
        <taxon>Actinomycetota</taxon>
        <taxon>Actinomycetes</taxon>
        <taxon>Micrococcales</taxon>
        <taxon>Microbacteriaceae</taxon>
        <taxon>Microbacterium</taxon>
    </lineage>
</organism>
<sequence length="207" mass="22028">MTAERPDPRRLGVEPGDLDGHTIEELTDYLEAGRSPSDPSIEQSAGCQLALEALERLHSLTPELMAADAAAEPAADESWVQKILSGIALDARAGRRIPLTPPAPGAEIALTEGAVRGLVRAAENAIPGVLIGRCRLNGDVTTPGAPVRIEIDASVPYGEPLPRLADRLRDEIARRLAVHTELNVTGIDIRIHDVQLIVPAADEEDEG</sequence>
<gene>
    <name evidence="2" type="ORF">ET475_11115</name>
</gene>
<feature type="compositionally biased region" description="Basic and acidic residues" evidence="1">
    <location>
        <begin position="1"/>
        <end position="24"/>
    </location>
</feature>
<keyword evidence="3" id="KW-1185">Reference proteome</keyword>
<dbReference type="EMBL" id="CP035494">
    <property type="protein sequence ID" value="QAY60481.1"/>
    <property type="molecule type" value="Genomic_DNA"/>
</dbReference>
<accession>A0A4V0YDF0</accession>
<reference evidence="2 3" key="1">
    <citation type="submission" date="2019-01" db="EMBL/GenBank/DDBJ databases">
        <title>Genome sequencing of strain DFW100M-13.</title>
        <authorList>
            <person name="Heo J."/>
            <person name="Kim S.-J."/>
            <person name="Kim J.-S."/>
            <person name="Hong S.-B."/>
            <person name="Kwon S.-W."/>
        </authorList>
    </citation>
    <scope>NUCLEOTIDE SEQUENCE [LARGE SCALE GENOMIC DNA]</scope>
    <source>
        <strain evidence="2 3">DFW100M-13</strain>
    </source>
</reference>
<dbReference type="AlphaFoldDB" id="A0A4V0YDF0"/>
<evidence type="ECO:0000313" key="2">
    <source>
        <dbReference type="EMBL" id="QAY60481.1"/>
    </source>
</evidence>
<evidence type="ECO:0000256" key="1">
    <source>
        <dbReference type="SAM" id="MobiDB-lite"/>
    </source>
</evidence>
<protein>
    <submittedName>
        <fullName evidence="2">Asp23/Gls24 family envelope stress response protein</fullName>
    </submittedName>
</protein>
<proteinExistence type="predicted"/>
<dbReference type="Proteomes" id="UP000293995">
    <property type="component" value="Chromosome"/>
</dbReference>
<evidence type="ECO:0000313" key="3">
    <source>
        <dbReference type="Proteomes" id="UP000293995"/>
    </source>
</evidence>